<dbReference type="EMBL" id="AODQ01000037">
    <property type="protein sequence ID" value="EMR03028.1"/>
    <property type="molecule type" value="Genomic_DNA"/>
</dbReference>
<sequence>MAHHEHDEVVVTPQPADKAHIRKIWMTALILGVVTAIEFLIAFTVDNATFRIAVFIGLTIVKAFYIVAEFMHMKYETKSLIWSILIPTIFIIWLIIALLVEGGEVLDARF</sequence>
<dbReference type="RefSeq" id="WP_009195218.1">
    <property type="nucleotide sequence ID" value="NZ_AODQ01000037.1"/>
</dbReference>
<evidence type="ECO:0000313" key="8">
    <source>
        <dbReference type="Proteomes" id="UP000011910"/>
    </source>
</evidence>
<evidence type="ECO:0000256" key="1">
    <source>
        <dbReference type="ARBA" id="ARBA00004651"/>
    </source>
</evidence>
<evidence type="ECO:0000256" key="2">
    <source>
        <dbReference type="ARBA" id="ARBA00022475"/>
    </source>
</evidence>
<dbReference type="STRING" id="1279009.ADICEAN_01822"/>
<dbReference type="AlphaFoldDB" id="M7N2X0"/>
<comment type="subcellular location">
    <subcellularLocation>
        <location evidence="1">Cell membrane</location>
        <topology evidence="1">Multi-pass membrane protein</topology>
    </subcellularLocation>
</comment>
<evidence type="ECO:0000256" key="6">
    <source>
        <dbReference type="SAM" id="Phobius"/>
    </source>
</evidence>
<keyword evidence="5 6" id="KW-0472">Membrane</keyword>
<dbReference type="GO" id="GO:0005886">
    <property type="term" value="C:plasma membrane"/>
    <property type="evidence" value="ECO:0007669"/>
    <property type="project" value="UniProtKB-SubCell"/>
</dbReference>
<dbReference type="InterPro" id="IPR005171">
    <property type="entry name" value="Cyt_c_oxidase_su4_prok"/>
</dbReference>
<organism evidence="7 8">
    <name type="scientific">Cesiribacter andamanensis AMV16</name>
    <dbReference type="NCBI Taxonomy" id="1279009"/>
    <lineage>
        <taxon>Bacteria</taxon>
        <taxon>Pseudomonadati</taxon>
        <taxon>Bacteroidota</taxon>
        <taxon>Cytophagia</taxon>
        <taxon>Cytophagales</taxon>
        <taxon>Cesiribacteraceae</taxon>
        <taxon>Cesiribacter</taxon>
    </lineage>
</organism>
<evidence type="ECO:0000256" key="3">
    <source>
        <dbReference type="ARBA" id="ARBA00022692"/>
    </source>
</evidence>
<evidence type="ECO:0000313" key="7">
    <source>
        <dbReference type="EMBL" id="EMR03028.1"/>
    </source>
</evidence>
<feature type="transmembrane region" description="Helical" evidence="6">
    <location>
        <begin position="49"/>
        <end position="68"/>
    </location>
</feature>
<name>M7N2X0_9BACT</name>
<evidence type="ECO:0000256" key="5">
    <source>
        <dbReference type="ARBA" id="ARBA00023136"/>
    </source>
</evidence>
<dbReference type="PATRIC" id="fig|1279009.4.peg.1851"/>
<accession>M7N2X0</accession>
<protein>
    <submittedName>
        <fullName evidence="7">Putative small integral membrane protein</fullName>
    </submittedName>
</protein>
<dbReference type="eggNOG" id="COG5605">
    <property type="taxonomic scope" value="Bacteria"/>
</dbReference>
<dbReference type="Proteomes" id="UP000011910">
    <property type="component" value="Unassembled WGS sequence"/>
</dbReference>
<keyword evidence="3 6" id="KW-0812">Transmembrane</keyword>
<comment type="caution">
    <text evidence="7">The sequence shown here is derived from an EMBL/GenBank/DDBJ whole genome shotgun (WGS) entry which is preliminary data.</text>
</comment>
<keyword evidence="8" id="KW-1185">Reference proteome</keyword>
<gene>
    <name evidence="7" type="ORF">ADICEAN_01822</name>
</gene>
<feature type="transmembrane region" description="Helical" evidence="6">
    <location>
        <begin position="24"/>
        <end position="43"/>
    </location>
</feature>
<reference evidence="7 8" key="1">
    <citation type="journal article" date="2013" name="Genome Announc.">
        <title>Draft Genome Sequence of Cesiribacter andamanensis Strain AMV16T, Isolated from a Soil Sample from a Mud Volcano in the Andaman Islands, India.</title>
        <authorList>
            <person name="Shivaji S."/>
            <person name="Ara S."/>
            <person name="Begum Z."/>
            <person name="Srinivas T.N."/>
            <person name="Singh A."/>
            <person name="Kumar Pinnaka A."/>
        </authorList>
    </citation>
    <scope>NUCLEOTIDE SEQUENCE [LARGE SCALE GENOMIC DNA]</scope>
    <source>
        <strain evidence="7 8">AMV16</strain>
    </source>
</reference>
<feature type="transmembrane region" description="Helical" evidence="6">
    <location>
        <begin position="80"/>
        <end position="100"/>
    </location>
</feature>
<keyword evidence="4 6" id="KW-1133">Transmembrane helix</keyword>
<keyword evidence="2" id="KW-1003">Cell membrane</keyword>
<dbReference type="OrthoDB" id="981917at2"/>
<proteinExistence type="predicted"/>
<evidence type="ECO:0000256" key="4">
    <source>
        <dbReference type="ARBA" id="ARBA00022989"/>
    </source>
</evidence>
<dbReference type="Pfam" id="PF03626">
    <property type="entry name" value="COX4_pro"/>
    <property type="match status" value="1"/>
</dbReference>